<evidence type="ECO:0000256" key="4">
    <source>
        <dbReference type="ARBA" id="ARBA00022777"/>
    </source>
</evidence>
<proteinExistence type="inferred from homology"/>
<dbReference type="RefSeq" id="WP_013739055.1">
    <property type="nucleotide sequence ID" value="NC_015436.1"/>
</dbReference>
<evidence type="ECO:0000259" key="6">
    <source>
        <dbReference type="Pfam" id="PF00288"/>
    </source>
</evidence>
<dbReference type="PIRSF" id="PIRSF000530">
    <property type="entry name" value="Galactokinase"/>
    <property type="match status" value="1"/>
</dbReference>
<dbReference type="Proteomes" id="UP000007939">
    <property type="component" value="Chromosome"/>
</dbReference>
<dbReference type="eggNOG" id="COG0153">
    <property type="taxonomic scope" value="Bacteria"/>
</dbReference>
<dbReference type="AlphaFoldDB" id="F4GIF1"/>
<dbReference type="GO" id="GO:0004335">
    <property type="term" value="F:galactokinase activity"/>
    <property type="evidence" value="ECO:0007669"/>
    <property type="project" value="UniProtKB-EC"/>
</dbReference>
<dbReference type="Gene3D" id="3.30.70.890">
    <property type="entry name" value="GHMP kinase, C-terminal domain"/>
    <property type="match status" value="1"/>
</dbReference>
<feature type="domain" description="Galactokinase N-terminal" evidence="7">
    <location>
        <begin position="40"/>
        <end position="86"/>
    </location>
</feature>
<dbReference type="PRINTS" id="PR00959">
    <property type="entry name" value="MEVGALKINASE"/>
</dbReference>
<reference evidence="9" key="1">
    <citation type="submission" date="2011-04" db="EMBL/GenBank/DDBJ databases">
        <title>The complete genome of Spirochaeta coccoides DSM 17374.</title>
        <authorList>
            <person name="Lucas S."/>
            <person name="Copeland A."/>
            <person name="Lapidus A."/>
            <person name="Bruce D."/>
            <person name="Goodwin L."/>
            <person name="Pitluck S."/>
            <person name="Peters L."/>
            <person name="Kyrpides N."/>
            <person name="Mavromatis K."/>
            <person name="Pagani I."/>
            <person name="Ivanova N."/>
            <person name="Ovchinnikova G."/>
            <person name="Lu M."/>
            <person name="Detter J.C."/>
            <person name="Tapia R."/>
            <person name="Han C."/>
            <person name="Land M."/>
            <person name="Hauser L."/>
            <person name="Markowitz V."/>
            <person name="Cheng J.-F."/>
            <person name="Hugenholtz P."/>
            <person name="Woyke T."/>
            <person name="Wu D."/>
            <person name="Spring S."/>
            <person name="Schroeder M."/>
            <person name="Brambilla E."/>
            <person name="Klenk H.-P."/>
            <person name="Eisen J.A."/>
        </authorList>
    </citation>
    <scope>NUCLEOTIDE SEQUENCE [LARGE SCALE GENOMIC DNA]</scope>
    <source>
        <strain evidence="9">ATCC BAA-1237 / DSM 17374 / SPN1</strain>
    </source>
</reference>
<dbReference type="InterPro" id="IPR000705">
    <property type="entry name" value="Galactokinase"/>
</dbReference>
<evidence type="ECO:0000256" key="2">
    <source>
        <dbReference type="ARBA" id="ARBA00022679"/>
    </source>
</evidence>
<dbReference type="STRING" id="760011.Spico_0431"/>
<dbReference type="Pfam" id="PF00288">
    <property type="entry name" value="GHMP_kinases_N"/>
    <property type="match status" value="1"/>
</dbReference>
<dbReference type="EMBL" id="CP002659">
    <property type="protein sequence ID" value="AEC01659.1"/>
    <property type="molecule type" value="Genomic_DNA"/>
</dbReference>
<dbReference type="GO" id="GO:0006012">
    <property type="term" value="P:galactose metabolic process"/>
    <property type="evidence" value="ECO:0007669"/>
    <property type="project" value="InterPro"/>
</dbReference>
<organism evidence="8 9">
    <name type="scientific">Parasphaerochaeta coccoides (strain ATCC BAA-1237 / DSM 17374 / SPN1)</name>
    <name type="common">Sphaerochaeta coccoides</name>
    <dbReference type="NCBI Taxonomy" id="760011"/>
    <lineage>
        <taxon>Bacteria</taxon>
        <taxon>Pseudomonadati</taxon>
        <taxon>Spirochaetota</taxon>
        <taxon>Spirochaetia</taxon>
        <taxon>Spirochaetales</taxon>
        <taxon>Sphaerochaetaceae</taxon>
        <taxon>Parasphaerochaeta</taxon>
    </lineage>
</organism>
<gene>
    <name evidence="8" type="ordered locus">Spico_0431</name>
</gene>
<dbReference type="InterPro" id="IPR006203">
    <property type="entry name" value="GHMP_knse_ATP-bd_CS"/>
</dbReference>
<dbReference type="PANTHER" id="PTHR10457:SF7">
    <property type="entry name" value="GALACTOKINASE-RELATED"/>
    <property type="match status" value="1"/>
</dbReference>
<evidence type="ECO:0000259" key="7">
    <source>
        <dbReference type="Pfam" id="PF10509"/>
    </source>
</evidence>
<dbReference type="SUPFAM" id="SSF54211">
    <property type="entry name" value="Ribosomal protein S5 domain 2-like"/>
    <property type="match status" value="1"/>
</dbReference>
<dbReference type="InterPro" id="IPR006206">
    <property type="entry name" value="Mevalonate/galactokinase"/>
</dbReference>
<dbReference type="Pfam" id="PF10509">
    <property type="entry name" value="GalKase_gal_bdg"/>
    <property type="match status" value="1"/>
</dbReference>
<keyword evidence="2 8" id="KW-0808">Transferase</keyword>
<evidence type="ECO:0000256" key="1">
    <source>
        <dbReference type="ARBA" id="ARBA00006566"/>
    </source>
</evidence>
<accession>F4GIF1</accession>
<keyword evidence="5" id="KW-0067">ATP-binding</keyword>
<evidence type="ECO:0000256" key="5">
    <source>
        <dbReference type="ARBA" id="ARBA00022840"/>
    </source>
</evidence>
<evidence type="ECO:0000313" key="9">
    <source>
        <dbReference type="Proteomes" id="UP000007939"/>
    </source>
</evidence>
<dbReference type="InterPro" id="IPR006204">
    <property type="entry name" value="GHMP_kinase_N_dom"/>
</dbReference>
<comment type="similarity">
    <text evidence="1">Belongs to the GHMP kinase family. GalK subfamily.</text>
</comment>
<dbReference type="HOGENOM" id="CLU_017814_8_0_12"/>
<dbReference type="PRINTS" id="PR00473">
    <property type="entry name" value="GALCTOKINASE"/>
</dbReference>
<dbReference type="GO" id="GO:0005829">
    <property type="term" value="C:cytosol"/>
    <property type="evidence" value="ECO:0007669"/>
    <property type="project" value="TreeGrafter"/>
</dbReference>
<keyword evidence="4" id="KW-0418">Kinase</keyword>
<keyword evidence="9" id="KW-1185">Reference proteome</keyword>
<reference evidence="8 9" key="2">
    <citation type="journal article" date="2012" name="Stand. Genomic Sci.">
        <title>Complete genome sequence of the termite hindgut bacterium Spirochaeta coccoides type strain (SPN1(T)), reclassification in the genus Sphaerochaeta as Sphaerochaeta coccoides comb. nov. and emendations of the family Spirochaetaceae and the genus Sphaerochaeta.</title>
        <authorList>
            <person name="Abt B."/>
            <person name="Han C."/>
            <person name="Scheuner C."/>
            <person name="Lu M."/>
            <person name="Lapidus A."/>
            <person name="Nolan M."/>
            <person name="Lucas S."/>
            <person name="Hammon N."/>
            <person name="Deshpande S."/>
            <person name="Cheng J.F."/>
            <person name="Tapia R."/>
            <person name="Goodwin L.A."/>
            <person name="Pitluck S."/>
            <person name="Liolios K."/>
            <person name="Pagani I."/>
            <person name="Ivanova N."/>
            <person name="Mavromatis K."/>
            <person name="Mikhailova N."/>
            <person name="Huntemann M."/>
            <person name="Pati A."/>
            <person name="Chen A."/>
            <person name="Palaniappan K."/>
            <person name="Land M."/>
            <person name="Hauser L."/>
            <person name="Brambilla E.M."/>
            <person name="Rohde M."/>
            <person name="Spring S."/>
            <person name="Gronow S."/>
            <person name="Goker M."/>
            <person name="Woyke T."/>
            <person name="Bristow J."/>
            <person name="Eisen J.A."/>
            <person name="Markowitz V."/>
            <person name="Hugenholtz P."/>
            <person name="Kyrpides N.C."/>
            <person name="Klenk H.P."/>
            <person name="Detter J.C."/>
        </authorList>
    </citation>
    <scope>NUCLEOTIDE SEQUENCE [LARGE SCALE GENOMIC DNA]</scope>
    <source>
        <strain evidence="9">ATCC BAA-1237 / DSM 17374 / SPN1</strain>
    </source>
</reference>
<dbReference type="GO" id="GO:0005524">
    <property type="term" value="F:ATP binding"/>
    <property type="evidence" value="ECO:0007669"/>
    <property type="project" value="UniProtKB-KW"/>
</dbReference>
<feature type="domain" description="GHMP kinase N-terminal" evidence="6">
    <location>
        <begin position="124"/>
        <end position="212"/>
    </location>
</feature>
<dbReference type="InterPro" id="IPR036554">
    <property type="entry name" value="GHMP_kinase_C_sf"/>
</dbReference>
<dbReference type="PANTHER" id="PTHR10457">
    <property type="entry name" value="MEVALONATE KINASE/GALACTOKINASE"/>
    <property type="match status" value="1"/>
</dbReference>
<dbReference type="InterPro" id="IPR019539">
    <property type="entry name" value="GalKase_N"/>
</dbReference>
<evidence type="ECO:0000256" key="3">
    <source>
        <dbReference type="ARBA" id="ARBA00022741"/>
    </source>
</evidence>
<sequence length="424" mass="46419">MAILTPPDIDTLHAVYPQLYGSDYDATKMDERFHNLLDGFIRIFGKTERPALFSTPGRTELAGNHTDHNMGKVIAASINLDTIAAVIPTDDNTVQLISEGFRPVSVNLSDLAPKEEEKESSTALVRGIARSFSDEGIALRGWKAYTTSTVLKGSGLSSSAAIEILCATIFNHYSNNDAWSPIKLAQIGKYAENVYFNKPSGLMDQAACAHGGIIGMDFANPANVLVTPVSFDFFQAGYVLTIVDTGGNHADLTSDYASIPPEMGMISAFFNKKYLREVPQEEFYAALPALHKSVKNDRSLLRAIHFFDENNRVAAMLNALQNNDMTTYLSLTNEACHSAFEYLQNLYSPHNPLEQGLGLALALSRRILNGCGACRNHGGGFAGTILAYVPVDLFPHYKKEMELVFGKNSVTALAIRHRKSSRIL</sequence>
<protein>
    <submittedName>
        <fullName evidence="8">Galactokinase</fullName>
        <ecNumber evidence="8">2.7.1.6</ecNumber>
    </submittedName>
</protein>
<dbReference type="InterPro" id="IPR014721">
    <property type="entry name" value="Ribsml_uS5_D2-typ_fold_subgr"/>
</dbReference>
<dbReference type="OrthoDB" id="250531at2"/>
<dbReference type="Gene3D" id="3.30.230.10">
    <property type="match status" value="1"/>
</dbReference>
<dbReference type="InterPro" id="IPR020568">
    <property type="entry name" value="Ribosomal_Su5_D2-typ_SF"/>
</dbReference>
<evidence type="ECO:0000313" key="8">
    <source>
        <dbReference type="EMBL" id="AEC01659.1"/>
    </source>
</evidence>
<dbReference type="SUPFAM" id="SSF55060">
    <property type="entry name" value="GHMP Kinase, C-terminal domain"/>
    <property type="match status" value="1"/>
</dbReference>
<dbReference type="PROSITE" id="PS00627">
    <property type="entry name" value="GHMP_KINASES_ATP"/>
    <property type="match status" value="1"/>
</dbReference>
<dbReference type="EC" id="2.7.1.6" evidence="8"/>
<name>F4GIF1_PARC1</name>
<dbReference type="KEGG" id="scc:Spico_0431"/>
<keyword evidence="3" id="KW-0547">Nucleotide-binding</keyword>